<dbReference type="SUPFAM" id="SSF53098">
    <property type="entry name" value="Ribonuclease H-like"/>
    <property type="match status" value="1"/>
</dbReference>
<evidence type="ECO:0000313" key="3">
    <source>
        <dbReference type="EMBL" id="MBW0468867.1"/>
    </source>
</evidence>
<gene>
    <name evidence="3" type="ORF">O181_008582</name>
</gene>
<dbReference type="Proteomes" id="UP000765509">
    <property type="component" value="Unassembled WGS sequence"/>
</dbReference>
<evidence type="ECO:0000313" key="4">
    <source>
        <dbReference type="Proteomes" id="UP000765509"/>
    </source>
</evidence>
<dbReference type="OrthoDB" id="2430298at2759"/>
<dbReference type="InterPro" id="IPR036397">
    <property type="entry name" value="RNaseH_sf"/>
</dbReference>
<dbReference type="InterPro" id="IPR050951">
    <property type="entry name" value="Retrovirus_Pol_polyprotein"/>
</dbReference>
<dbReference type="PANTHER" id="PTHR37984:SF5">
    <property type="entry name" value="PROTEIN NYNRIN-LIKE"/>
    <property type="match status" value="1"/>
</dbReference>
<dbReference type="InterPro" id="IPR001584">
    <property type="entry name" value="Integrase_cat-core"/>
</dbReference>
<dbReference type="PROSITE" id="PS50994">
    <property type="entry name" value="INTEGRASE"/>
    <property type="match status" value="1"/>
</dbReference>
<protein>
    <recommendedName>
        <fullName evidence="2">Integrase catalytic domain-containing protein</fullName>
    </recommendedName>
</protein>
<dbReference type="PANTHER" id="PTHR37984">
    <property type="entry name" value="PROTEIN CBG26694"/>
    <property type="match status" value="1"/>
</dbReference>
<name>A0A9Q3GJI5_9BASI</name>
<dbReference type="GO" id="GO:0003723">
    <property type="term" value="F:RNA binding"/>
    <property type="evidence" value="ECO:0007669"/>
    <property type="project" value="UniProtKB-KW"/>
</dbReference>
<dbReference type="AlphaFoldDB" id="A0A9Q3GJI5"/>
<dbReference type="Gene3D" id="3.30.420.10">
    <property type="entry name" value="Ribonuclease H-like superfamily/Ribonuclease H"/>
    <property type="match status" value="1"/>
</dbReference>
<dbReference type="EMBL" id="AVOT02002001">
    <property type="protein sequence ID" value="MBW0468867.1"/>
    <property type="molecule type" value="Genomic_DNA"/>
</dbReference>
<dbReference type="InterPro" id="IPR012337">
    <property type="entry name" value="RNaseH-like_sf"/>
</dbReference>
<reference evidence="3" key="1">
    <citation type="submission" date="2021-03" db="EMBL/GenBank/DDBJ databases">
        <title>Draft genome sequence of rust myrtle Austropuccinia psidii MF-1, a brazilian biotype.</title>
        <authorList>
            <person name="Quecine M.C."/>
            <person name="Pachon D.M.R."/>
            <person name="Bonatelli M.L."/>
            <person name="Correr F.H."/>
            <person name="Franceschini L.M."/>
            <person name="Leite T.F."/>
            <person name="Margarido G.R.A."/>
            <person name="Almeida C.A."/>
            <person name="Ferrarezi J.A."/>
            <person name="Labate C.A."/>
        </authorList>
    </citation>
    <scope>NUCLEOTIDE SEQUENCE</scope>
    <source>
        <strain evidence="3">MF-1</strain>
    </source>
</reference>
<keyword evidence="1" id="KW-0694">RNA-binding</keyword>
<evidence type="ECO:0000259" key="2">
    <source>
        <dbReference type="PROSITE" id="PS50994"/>
    </source>
</evidence>
<accession>A0A9Q3GJI5</accession>
<comment type="caution">
    <text evidence="3">The sequence shown here is derived from an EMBL/GenBank/DDBJ whole genome shotgun (WGS) entry which is preliminary data.</text>
</comment>
<dbReference type="GO" id="GO:0015074">
    <property type="term" value="P:DNA integration"/>
    <property type="evidence" value="ECO:0007669"/>
    <property type="project" value="InterPro"/>
</dbReference>
<dbReference type="GO" id="GO:0005634">
    <property type="term" value="C:nucleus"/>
    <property type="evidence" value="ECO:0007669"/>
    <property type="project" value="UniProtKB-ARBA"/>
</dbReference>
<proteinExistence type="predicted"/>
<organism evidence="3 4">
    <name type="scientific">Austropuccinia psidii MF-1</name>
    <dbReference type="NCBI Taxonomy" id="1389203"/>
    <lineage>
        <taxon>Eukaryota</taxon>
        <taxon>Fungi</taxon>
        <taxon>Dikarya</taxon>
        <taxon>Basidiomycota</taxon>
        <taxon>Pucciniomycotina</taxon>
        <taxon>Pucciniomycetes</taxon>
        <taxon>Pucciniales</taxon>
        <taxon>Sphaerophragmiaceae</taxon>
        <taxon>Austropuccinia</taxon>
    </lineage>
</organism>
<feature type="domain" description="Integrase catalytic" evidence="2">
    <location>
        <begin position="1"/>
        <end position="116"/>
    </location>
</feature>
<sequence length="116" mass="13206">MDWVTVILPGGKGNFNSCLVVVDRYIKSARFLPCHKENTAMDTTLLFWNNIIATCGVPKIIISDKDPKFTTDIWTDLYNILGTQLAFSTPYHPQTDGLAERMIQIMEDIIKKFCAY</sequence>
<keyword evidence="4" id="KW-1185">Reference proteome</keyword>
<evidence type="ECO:0000256" key="1">
    <source>
        <dbReference type="ARBA" id="ARBA00022884"/>
    </source>
</evidence>